<evidence type="ECO:0000313" key="2">
    <source>
        <dbReference type="EMBL" id="MDU0343627.1"/>
    </source>
</evidence>
<feature type="transmembrane region" description="Helical" evidence="1">
    <location>
        <begin position="20"/>
        <end position="39"/>
    </location>
</feature>
<gene>
    <name evidence="2" type="ORF">RKE40_27385</name>
</gene>
<organism evidence="2 3">
    <name type="scientific">Bosea rubneri</name>
    <dbReference type="NCBI Taxonomy" id="3075434"/>
    <lineage>
        <taxon>Bacteria</taxon>
        <taxon>Pseudomonadati</taxon>
        <taxon>Pseudomonadota</taxon>
        <taxon>Alphaproteobacteria</taxon>
        <taxon>Hyphomicrobiales</taxon>
        <taxon>Boseaceae</taxon>
        <taxon>Bosea</taxon>
    </lineage>
</organism>
<protein>
    <recommendedName>
        <fullName evidence="4">Flp pilus-assembly TadE/G-like</fullName>
    </recommendedName>
</protein>
<reference evidence="2 3" key="1">
    <citation type="submission" date="2023-09" db="EMBL/GenBank/DDBJ databases">
        <title>Whole genome shotgun sequencing (WGS) of Bosea sp. ZW T0_25, isolated from stored onions (Allium cepa).</title>
        <authorList>
            <person name="Stoll D.A."/>
            <person name="Huch M."/>
        </authorList>
    </citation>
    <scope>NUCLEOTIDE SEQUENCE [LARGE SCALE GENOMIC DNA]</scope>
    <source>
        <strain evidence="2 3">ZW T0_25</strain>
    </source>
</reference>
<keyword evidence="1" id="KW-0812">Transmembrane</keyword>
<evidence type="ECO:0000256" key="1">
    <source>
        <dbReference type="SAM" id="Phobius"/>
    </source>
</evidence>
<evidence type="ECO:0008006" key="4">
    <source>
        <dbReference type="Google" id="ProtNLM"/>
    </source>
</evidence>
<evidence type="ECO:0000313" key="3">
    <source>
        <dbReference type="Proteomes" id="UP001254257"/>
    </source>
</evidence>
<keyword evidence="1" id="KW-1133">Transmembrane helix</keyword>
<dbReference type="RefSeq" id="WP_316021330.1">
    <property type="nucleotide sequence ID" value="NZ_JAWDID010000077.1"/>
</dbReference>
<accession>A0ABU3SFQ5</accession>
<comment type="caution">
    <text evidence="2">The sequence shown here is derived from an EMBL/GenBank/DDBJ whole genome shotgun (WGS) entry which is preliminary data.</text>
</comment>
<dbReference type="Proteomes" id="UP001254257">
    <property type="component" value="Unassembled WGS sequence"/>
</dbReference>
<dbReference type="EMBL" id="JAWDID010000077">
    <property type="protein sequence ID" value="MDU0343627.1"/>
    <property type="molecule type" value="Genomic_DNA"/>
</dbReference>
<name>A0ABU3SFQ5_9HYPH</name>
<sequence length="86" mass="9056">MRLVMAFLRNEHGGMVADVAKAGAAIAFLSVIAANFVSYQTAHLDRDGLRQAASAAAKGQMIDPMVTGSLAKRAGETRLDPCVVPR</sequence>
<keyword evidence="3" id="KW-1185">Reference proteome</keyword>
<proteinExistence type="predicted"/>
<keyword evidence="1" id="KW-0472">Membrane</keyword>